<evidence type="ECO:0000313" key="8">
    <source>
        <dbReference type="EMBL" id="TWU62392.1"/>
    </source>
</evidence>
<dbReference type="GO" id="GO:0022857">
    <property type="term" value="F:transmembrane transporter activity"/>
    <property type="evidence" value="ECO:0007669"/>
    <property type="project" value="InterPro"/>
</dbReference>
<dbReference type="Gene3D" id="3.30.420.270">
    <property type="match status" value="1"/>
</dbReference>
<name>A0A5C6FML0_9PLAN</name>
<dbReference type="AlphaFoldDB" id="A0A5C6FML0"/>
<dbReference type="GO" id="GO:0015031">
    <property type="term" value="P:protein transport"/>
    <property type="evidence" value="ECO:0007669"/>
    <property type="project" value="UniProtKB-KW"/>
</dbReference>
<comment type="similarity">
    <text evidence="2 7">Belongs to the ExbD/TolR family.</text>
</comment>
<keyword evidence="5" id="KW-1133">Transmembrane helix</keyword>
<protein>
    <submittedName>
        <fullName evidence="8">Biopolymer transport protein ExbD</fullName>
    </submittedName>
</protein>
<evidence type="ECO:0000256" key="7">
    <source>
        <dbReference type="RuleBase" id="RU003879"/>
    </source>
</evidence>
<evidence type="ECO:0000313" key="9">
    <source>
        <dbReference type="Proteomes" id="UP000316476"/>
    </source>
</evidence>
<reference evidence="8 9" key="1">
    <citation type="submission" date="2019-02" db="EMBL/GenBank/DDBJ databases">
        <title>Deep-cultivation of Planctomycetes and their phenomic and genomic characterization uncovers novel biology.</title>
        <authorList>
            <person name="Wiegand S."/>
            <person name="Jogler M."/>
            <person name="Boedeker C."/>
            <person name="Pinto D."/>
            <person name="Vollmers J."/>
            <person name="Rivas-Marin E."/>
            <person name="Kohn T."/>
            <person name="Peeters S.H."/>
            <person name="Heuer A."/>
            <person name="Rast P."/>
            <person name="Oberbeckmann S."/>
            <person name="Bunk B."/>
            <person name="Jeske O."/>
            <person name="Meyerdierks A."/>
            <person name="Storesund J.E."/>
            <person name="Kallscheuer N."/>
            <person name="Luecker S."/>
            <person name="Lage O.M."/>
            <person name="Pohl T."/>
            <person name="Merkel B.J."/>
            <person name="Hornburger P."/>
            <person name="Mueller R.-W."/>
            <person name="Bruemmer F."/>
            <person name="Labrenz M."/>
            <person name="Spormann A.M."/>
            <person name="Op Den Camp H."/>
            <person name="Overmann J."/>
            <person name="Amann R."/>
            <person name="Jetten M.S.M."/>
            <person name="Mascher T."/>
            <person name="Medema M.H."/>
            <person name="Devos D.P."/>
            <person name="Kaster A.-K."/>
            <person name="Ovreas L."/>
            <person name="Rohde M."/>
            <person name="Galperin M.Y."/>
            <person name="Jogler C."/>
        </authorList>
    </citation>
    <scope>NUCLEOTIDE SEQUENCE [LARGE SCALE GENOMIC DNA]</scope>
    <source>
        <strain evidence="8 9">V7</strain>
    </source>
</reference>
<comment type="caution">
    <text evidence="8">The sequence shown here is derived from an EMBL/GenBank/DDBJ whole genome shotgun (WGS) entry which is preliminary data.</text>
</comment>
<dbReference type="Pfam" id="PF02472">
    <property type="entry name" value="ExbD"/>
    <property type="match status" value="1"/>
</dbReference>
<keyword evidence="7" id="KW-0653">Protein transport</keyword>
<dbReference type="GO" id="GO:0005886">
    <property type="term" value="C:plasma membrane"/>
    <property type="evidence" value="ECO:0007669"/>
    <property type="project" value="UniProtKB-SubCell"/>
</dbReference>
<organism evidence="8 9">
    <name type="scientific">Crateriforma conspicua</name>
    <dbReference type="NCBI Taxonomy" id="2527996"/>
    <lineage>
        <taxon>Bacteria</taxon>
        <taxon>Pseudomonadati</taxon>
        <taxon>Planctomycetota</taxon>
        <taxon>Planctomycetia</taxon>
        <taxon>Planctomycetales</taxon>
        <taxon>Planctomycetaceae</taxon>
        <taxon>Crateriforma</taxon>
    </lineage>
</organism>
<evidence type="ECO:0000256" key="2">
    <source>
        <dbReference type="ARBA" id="ARBA00005811"/>
    </source>
</evidence>
<dbReference type="Proteomes" id="UP000316476">
    <property type="component" value="Unassembled WGS sequence"/>
</dbReference>
<sequence length="144" mass="15768">MKIPQSRQRGSLGANMTPMIDVVFLLIIFFLVSSHLARRESRLPMDLPGAQTSADADPQRAALTINVDQAGRVVVHGVAVNPDDLLAILNDHLRRNESDAAVRIRAHRFAAYRSVEPVLRTVADTGIHDVRLSVQKSRVGGSAR</sequence>
<keyword evidence="7" id="KW-0813">Transport</keyword>
<dbReference type="RefSeq" id="WP_146415085.1">
    <property type="nucleotide sequence ID" value="NZ_SJPZ01000002.1"/>
</dbReference>
<comment type="subcellular location">
    <subcellularLocation>
        <location evidence="1">Cell membrane</location>
        <topology evidence="1">Single-pass membrane protein</topology>
    </subcellularLocation>
    <subcellularLocation>
        <location evidence="7">Cell membrane</location>
        <topology evidence="7">Single-pass type II membrane protein</topology>
    </subcellularLocation>
</comment>
<dbReference type="OrthoDB" id="287326at2"/>
<gene>
    <name evidence="8" type="ORF">V7x_41220</name>
</gene>
<keyword evidence="6" id="KW-0472">Membrane</keyword>
<evidence type="ECO:0000256" key="4">
    <source>
        <dbReference type="ARBA" id="ARBA00022692"/>
    </source>
</evidence>
<evidence type="ECO:0000256" key="5">
    <source>
        <dbReference type="ARBA" id="ARBA00022989"/>
    </source>
</evidence>
<keyword evidence="3" id="KW-1003">Cell membrane</keyword>
<accession>A0A5C6FML0</accession>
<evidence type="ECO:0000256" key="3">
    <source>
        <dbReference type="ARBA" id="ARBA00022475"/>
    </source>
</evidence>
<dbReference type="PANTHER" id="PTHR30558:SF3">
    <property type="entry name" value="BIOPOLYMER TRANSPORT PROTEIN EXBD-RELATED"/>
    <property type="match status" value="1"/>
</dbReference>
<evidence type="ECO:0000256" key="1">
    <source>
        <dbReference type="ARBA" id="ARBA00004162"/>
    </source>
</evidence>
<proteinExistence type="inferred from homology"/>
<dbReference type="InterPro" id="IPR003400">
    <property type="entry name" value="ExbD"/>
</dbReference>
<evidence type="ECO:0000256" key="6">
    <source>
        <dbReference type="ARBA" id="ARBA00023136"/>
    </source>
</evidence>
<keyword evidence="4 7" id="KW-0812">Transmembrane</keyword>
<dbReference type="EMBL" id="SJPZ01000002">
    <property type="protein sequence ID" value="TWU62392.1"/>
    <property type="molecule type" value="Genomic_DNA"/>
</dbReference>
<dbReference type="PANTHER" id="PTHR30558">
    <property type="entry name" value="EXBD MEMBRANE COMPONENT OF PMF-DRIVEN MACROMOLECULE IMPORT SYSTEM"/>
    <property type="match status" value="1"/>
</dbReference>